<organism evidence="5 6">
    <name type="scientific">Knipowitschia caucasica</name>
    <name type="common">Caucasian dwarf goby</name>
    <name type="synonym">Pomatoschistus caucasicus</name>
    <dbReference type="NCBI Taxonomy" id="637954"/>
    <lineage>
        <taxon>Eukaryota</taxon>
        <taxon>Metazoa</taxon>
        <taxon>Chordata</taxon>
        <taxon>Craniata</taxon>
        <taxon>Vertebrata</taxon>
        <taxon>Euteleostomi</taxon>
        <taxon>Actinopterygii</taxon>
        <taxon>Neopterygii</taxon>
        <taxon>Teleostei</taxon>
        <taxon>Neoteleostei</taxon>
        <taxon>Acanthomorphata</taxon>
        <taxon>Gobiaria</taxon>
        <taxon>Gobiiformes</taxon>
        <taxon>Gobioidei</taxon>
        <taxon>Gobiidae</taxon>
        <taxon>Gobiinae</taxon>
        <taxon>Knipowitschia</taxon>
    </lineage>
</organism>
<feature type="region of interest" description="Disordered" evidence="3">
    <location>
        <begin position="40"/>
        <end position="69"/>
    </location>
</feature>
<dbReference type="PANTHER" id="PTHR46907">
    <property type="entry name" value="HEAT SHOCK PROTEIN BETA-7-RELATED"/>
    <property type="match status" value="1"/>
</dbReference>
<evidence type="ECO:0000313" key="6">
    <source>
        <dbReference type="Proteomes" id="UP001497482"/>
    </source>
</evidence>
<accession>A0AAV2J1Q4</accession>
<dbReference type="AlphaFoldDB" id="A0AAV2J1Q4"/>
<dbReference type="PANTHER" id="PTHR46907:SF1">
    <property type="entry name" value="HEAT SHOCK PROTEIN FAMILY B (SMALL) MEMBER 7"/>
    <property type="match status" value="1"/>
</dbReference>
<evidence type="ECO:0000256" key="2">
    <source>
        <dbReference type="RuleBase" id="RU003616"/>
    </source>
</evidence>
<dbReference type="Pfam" id="PF00011">
    <property type="entry name" value="HSP20"/>
    <property type="match status" value="1"/>
</dbReference>
<evidence type="ECO:0000256" key="1">
    <source>
        <dbReference type="PROSITE-ProRule" id="PRU00285"/>
    </source>
</evidence>
<dbReference type="PROSITE" id="PS01031">
    <property type="entry name" value="SHSP"/>
    <property type="match status" value="1"/>
</dbReference>
<dbReference type="SUPFAM" id="SSF49764">
    <property type="entry name" value="HSP20-like chaperones"/>
    <property type="match status" value="1"/>
</dbReference>
<dbReference type="InterPro" id="IPR008978">
    <property type="entry name" value="HSP20-like_chaperone"/>
</dbReference>
<name>A0AAV2J1Q4_KNICA</name>
<evidence type="ECO:0000313" key="5">
    <source>
        <dbReference type="EMBL" id="CAL1571220.1"/>
    </source>
</evidence>
<dbReference type="InterPro" id="IPR002068">
    <property type="entry name" value="A-crystallin/Hsp20_dom"/>
</dbReference>
<gene>
    <name evidence="5" type="ORF">KC01_LOCUS3367</name>
</gene>
<dbReference type="EMBL" id="OZ035832">
    <property type="protein sequence ID" value="CAL1571220.1"/>
    <property type="molecule type" value="Genomic_DNA"/>
</dbReference>
<evidence type="ECO:0000259" key="4">
    <source>
        <dbReference type="PROSITE" id="PS01031"/>
    </source>
</evidence>
<protein>
    <recommendedName>
        <fullName evidence="4">SHSP domain-containing protein</fullName>
    </recommendedName>
</protein>
<evidence type="ECO:0000256" key="3">
    <source>
        <dbReference type="SAM" id="MobiDB-lite"/>
    </source>
</evidence>
<dbReference type="Gene3D" id="2.60.40.790">
    <property type="match status" value="1"/>
</dbReference>
<feature type="compositionally biased region" description="Low complexity" evidence="3">
    <location>
        <begin position="1"/>
        <end position="23"/>
    </location>
</feature>
<reference evidence="5 6" key="1">
    <citation type="submission" date="2024-04" db="EMBL/GenBank/DDBJ databases">
        <authorList>
            <person name="Waldvogel A.-M."/>
            <person name="Schoenle A."/>
        </authorList>
    </citation>
    <scope>NUCLEOTIDE SEQUENCE [LARGE SCALE GENOMIC DNA]</scope>
</reference>
<proteinExistence type="inferred from homology"/>
<comment type="similarity">
    <text evidence="1 2">Belongs to the small heat shock protein (HSP20) family.</text>
</comment>
<feature type="region of interest" description="Disordered" evidence="3">
    <location>
        <begin position="1"/>
        <end position="25"/>
    </location>
</feature>
<sequence length="196" mass="20599">MALLTSSRRPSISSSSTSSFRSTAQHSNLYRAEESMDPLFGTYLDPPPADQLSLHTEEGPGGPKCSSPYSWHNRSSFGNSISLGSSLMGRPSSISSNSAGAGGGVLCHGESYSVSVDVSQFEPQDVVVMAYHQHIVIQAAKILDGGRVGDTFTHNSLLPEDMDPLSVSGRVSSDGVLVVSVQRNVSQTEPPGPCSA</sequence>
<keyword evidence="6" id="KW-1185">Reference proteome</keyword>
<feature type="domain" description="SHSP" evidence="4">
    <location>
        <begin position="92"/>
        <end position="196"/>
    </location>
</feature>
<dbReference type="Proteomes" id="UP001497482">
    <property type="component" value="Chromosome 10"/>
</dbReference>